<feature type="domain" description="FecR protein" evidence="2">
    <location>
        <begin position="124"/>
        <end position="218"/>
    </location>
</feature>
<gene>
    <name evidence="4" type="ORF">HMPREF1535_02446</name>
</gene>
<feature type="domain" description="Protein FecR C-terminal" evidence="3">
    <location>
        <begin position="267"/>
        <end position="331"/>
    </location>
</feature>
<dbReference type="Pfam" id="PF04773">
    <property type="entry name" value="FecR"/>
    <property type="match status" value="1"/>
</dbReference>
<feature type="transmembrane region" description="Helical" evidence="1">
    <location>
        <begin position="90"/>
        <end position="111"/>
    </location>
</feature>
<dbReference type="STRING" id="927665.HMPREF1535_02446"/>
<organism evidence="4 5">
    <name type="scientific">Parabacteroides goldsteinii DSM 19448 = WAL 12034</name>
    <dbReference type="NCBI Taxonomy" id="927665"/>
    <lineage>
        <taxon>Bacteria</taxon>
        <taxon>Pseudomonadati</taxon>
        <taxon>Bacteroidota</taxon>
        <taxon>Bacteroidia</taxon>
        <taxon>Bacteroidales</taxon>
        <taxon>Tannerellaceae</taxon>
        <taxon>Parabacteroides</taxon>
    </lineage>
</organism>
<evidence type="ECO:0000259" key="2">
    <source>
        <dbReference type="Pfam" id="PF04773"/>
    </source>
</evidence>
<proteinExistence type="predicted"/>
<dbReference type="Gene3D" id="3.55.50.30">
    <property type="match status" value="1"/>
</dbReference>
<keyword evidence="1" id="KW-0812">Transmembrane</keyword>
<dbReference type="Gene3D" id="2.60.120.1440">
    <property type="match status" value="1"/>
</dbReference>
<dbReference type="PANTHER" id="PTHR30273">
    <property type="entry name" value="PERIPLASMIC SIGNAL SENSOR AND SIGMA FACTOR ACTIVATOR FECR-RELATED"/>
    <property type="match status" value="1"/>
</dbReference>
<evidence type="ECO:0000313" key="5">
    <source>
        <dbReference type="Proteomes" id="UP000033047"/>
    </source>
</evidence>
<dbReference type="GO" id="GO:0016989">
    <property type="term" value="F:sigma factor antagonist activity"/>
    <property type="evidence" value="ECO:0007669"/>
    <property type="project" value="TreeGrafter"/>
</dbReference>
<keyword evidence="1" id="KW-1133">Transmembrane helix</keyword>
<keyword evidence="1" id="KW-0472">Membrane</keyword>
<dbReference type="HOGENOM" id="CLU_050192_2_3_10"/>
<dbReference type="EMBL" id="AQHV01000011">
    <property type="protein sequence ID" value="KKB56470.1"/>
    <property type="molecule type" value="Genomic_DNA"/>
</dbReference>
<dbReference type="Pfam" id="PF16344">
    <property type="entry name" value="FecR_C"/>
    <property type="match status" value="1"/>
</dbReference>
<comment type="caution">
    <text evidence="4">The sequence shown here is derived from an EMBL/GenBank/DDBJ whole genome shotgun (WGS) entry which is preliminary data.</text>
</comment>
<evidence type="ECO:0000259" key="3">
    <source>
        <dbReference type="Pfam" id="PF16344"/>
    </source>
</evidence>
<dbReference type="InterPro" id="IPR006860">
    <property type="entry name" value="FecR"/>
</dbReference>
<reference evidence="4 5" key="1">
    <citation type="submission" date="2013-04" db="EMBL/GenBank/DDBJ databases">
        <title>The Genome Sequence of Parabacteroides goldsteinii DSM 19448.</title>
        <authorList>
            <consortium name="The Broad Institute Genomics Platform"/>
            <person name="Earl A."/>
            <person name="Ward D."/>
            <person name="Feldgarden M."/>
            <person name="Gevers D."/>
            <person name="Martens E."/>
            <person name="Sakamoto M."/>
            <person name="Benno Y."/>
            <person name="Song Y."/>
            <person name="Liu C."/>
            <person name="Lee J."/>
            <person name="Bolanos M."/>
            <person name="Vaisanen M.L."/>
            <person name="Finegold S.M."/>
            <person name="Walker B."/>
            <person name="Young S."/>
            <person name="Zeng Q."/>
            <person name="Gargeya S."/>
            <person name="Fitzgerald M."/>
            <person name="Haas B."/>
            <person name="Abouelleil A."/>
            <person name="Allen A.W."/>
            <person name="Alvarado L."/>
            <person name="Arachchi H.M."/>
            <person name="Berlin A.M."/>
            <person name="Chapman S.B."/>
            <person name="Gainer-Dewar J."/>
            <person name="Goldberg J."/>
            <person name="Griggs A."/>
            <person name="Gujja S."/>
            <person name="Hansen M."/>
            <person name="Howarth C."/>
            <person name="Imamovic A."/>
            <person name="Ireland A."/>
            <person name="Larimer J."/>
            <person name="McCowan C."/>
            <person name="Murphy C."/>
            <person name="Pearson M."/>
            <person name="Poon T.W."/>
            <person name="Priest M."/>
            <person name="Roberts A."/>
            <person name="Saif S."/>
            <person name="Shea T."/>
            <person name="Sisk P."/>
            <person name="Sykes S."/>
            <person name="Wortman J."/>
            <person name="Nusbaum C."/>
            <person name="Birren B."/>
        </authorList>
    </citation>
    <scope>NUCLEOTIDE SEQUENCE [LARGE SCALE GENOMIC DNA]</scope>
    <source>
        <strain evidence="4 5">DSM 19448</strain>
    </source>
</reference>
<sequence length="339" mass="38460">MIFFWGITLNLEYLVLDMKEMKEEDIIKKALAGGLTDKEKEFLAGREPVLRHLKEQWNEPGDSFLSPVAKERVLGRVMRKIHPYNTRRDYWMKYAVAASLALLISVGSWLIGQSGTKEKTIYVVSAGRQSMESFYLPDGSHVSLNAGGRLTYPESFDGERREVSLSGQAFFEVHHDPEHPFIVKTKSMDIKALGTAFEVFCVDSLSYAEMILAEGAVEVSTKKEREKGDVLLVKPDEKLAYVMGGKAEIMQVNADQYSSWRREGRPNFKNEKLGMILPRLESWYGISIKCPSELAGKYSFTFSIHDESLELLLDIISKSSPVAYRKKGDSFVLYEKVNK</sequence>
<name>A0A0F5JFZ1_9BACT</name>
<dbReference type="InterPro" id="IPR032508">
    <property type="entry name" value="FecR_C"/>
</dbReference>
<dbReference type="InterPro" id="IPR012373">
    <property type="entry name" value="Ferrdict_sens_TM"/>
</dbReference>
<protein>
    <recommendedName>
        <fullName evidence="6">FecR protein domain-containing protein</fullName>
    </recommendedName>
</protein>
<dbReference type="PATRIC" id="fig|927665.4.peg.2515"/>
<evidence type="ECO:0000313" key="4">
    <source>
        <dbReference type="EMBL" id="KKB56470.1"/>
    </source>
</evidence>
<evidence type="ECO:0008006" key="6">
    <source>
        <dbReference type="Google" id="ProtNLM"/>
    </source>
</evidence>
<dbReference type="AlphaFoldDB" id="A0A0F5JFZ1"/>
<accession>A0A0F5JFZ1</accession>
<dbReference type="PANTHER" id="PTHR30273:SF2">
    <property type="entry name" value="PROTEIN FECR"/>
    <property type="match status" value="1"/>
</dbReference>
<evidence type="ECO:0000256" key="1">
    <source>
        <dbReference type="SAM" id="Phobius"/>
    </source>
</evidence>
<dbReference type="Proteomes" id="UP000033047">
    <property type="component" value="Unassembled WGS sequence"/>
</dbReference>